<evidence type="ECO:0000313" key="2">
    <source>
        <dbReference type="Proteomes" id="UP000566995"/>
    </source>
</evidence>
<name>A0A7W7KS98_PSENT</name>
<accession>A0A7W7KS98</accession>
<evidence type="ECO:0000313" key="1">
    <source>
        <dbReference type="EMBL" id="MBB4867408.1"/>
    </source>
</evidence>
<gene>
    <name evidence="1" type="ORF">HNP46_006321</name>
</gene>
<dbReference type="EMBL" id="JACHLI010000040">
    <property type="protein sequence ID" value="MBB4867408.1"/>
    <property type="molecule type" value="Genomic_DNA"/>
</dbReference>
<dbReference type="AlphaFoldDB" id="A0A7W7KS98"/>
<dbReference type="Proteomes" id="UP000566995">
    <property type="component" value="Unassembled WGS sequence"/>
</dbReference>
<organism evidence="1 2">
    <name type="scientific">Pseudomonas nitroreducens</name>
    <dbReference type="NCBI Taxonomy" id="46680"/>
    <lineage>
        <taxon>Bacteria</taxon>
        <taxon>Pseudomonadati</taxon>
        <taxon>Pseudomonadota</taxon>
        <taxon>Gammaproteobacteria</taxon>
        <taxon>Pseudomonadales</taxon>
        <taxon>Pseudomonadaceae</taxon>
        <taxon>Pseudomonas</taxon>
    </lineage>
</organism>
<dbReference type="RefSeq" id="WP_184596876.1">
    <property type="nucleotide sequence ID" value="NZ_JACHLI010000040.1"/>
</dbReference>
<proteinExistence type="predicted"/>
<sequence>MSELLEPADDPSEEFLEAKNDFAEFSSKAFGVINRKGGGSVYMTFAQYLAAGDVSSYIAEVLENNDHPENVEAKRVVNDLLDKYTVARKAVAKRQHNKATMRRALAIAEQMLAEG</sequence>
<reference evidence="1 2" key="1">
    <citation type="submission" date="2020-08" db="EMBL/GenBank/DDBJ databases">
        <title>Functional genomics of gut bacteria from endangered species of beetles.</title>
        <authorList>
            <person name="Carlos-Shanley C."/>
        </authorList>
    </citation>
    <scope>NUCLEOTIDE SEQUENCE [LARGE SCALE GENOMIC DNA]</scope>
    <source>
        <strain evidence="1 2">S00179</strain>
    </source>
</reference>
<protein>
    <submittedName>
        <fullName evidence="1">Uncharacterized protein</fullName>
    </submittedName>
</protein>
<comment type="caution">
    <text evidence="1">The sequence shown here is derived from an EMBL/GenBank/DDBJ whole genome shotgun (WGS) entry which is preliminary data.</text>
</comment>